<evidence type="ECO:0000313" key="2">
    <source>
        <dbReference type="EMBL" id="KAJ3573420.1"/>
    </source>
</evidence>
<dbReference type="EMBL" id="JANPWZ010000684">
    <property type="protein sequence ID" value="KAJ3573420.1"/>
    <property type="molecule type" value="Genomic_DNA"/>
</dbReference>
<dbReference type="AlphaFoldDB" id="A0A9W8TNC4"/>
<comment type="caution">
    <text evidence="2">The sequence shown here is derived from an EMBL/GenBank/DDBJ whole genome shotgun (WGS) entry which is preliminary data.</text>
</comment>
<feature type="chain" id="PRO_5040807185" evidence="1">
    <location>
        <begin position="19"/>
        <end position="336"/>
    </location>
</feature>
<accession>A0A9W8TNC4</accession>
<name>A0A9W8TNC4_9PEZI</name>
<protein>
    <submittedName>
        <fullName evidence="2">Uncharacterized protein</fullName>
    </submittedName>
</protein>
<gene>
    <name evidence="2" type="ORF">NPX13_g4707</name>
</gene>
<organism evidence="2 3">
    <name type="scientific">Xylaria arbuscula</name>
    <dbReference type="NCBI Taxonomy" id="114810"/>
    <lineage>
        <taxon>Eukaryota</taxon>
        <taxon>Fungi</taxon>
        <taxon>Dikarya</taxon>
        <taxon>Ascomycota</taxon>
        <taxon>Pezizomycotina</taxon>
        <taxon>Sordariomycetes</taxon>
        <taxon>Xylariomycetidae</taxon>
        <taxon>Xylariales</taxon>
        <taxon>Xylariaceae</taxon>
        <taxon>Xylaria</taxon>
    </lineage>
</organism>
<evidence type="ECO:0000313" key="3">
    <source>
        <dbReference type="Proteomes" id="UP001148614"/>
    </source>
</evidence>
<reference evidence="2" key="1">
    <citation type="submission" date="2022-07" db="EMBL/GenBank/DDBJ databases">
        <title>Genome Sequence of Xylaria arbuscula.</title>
        <authorList>
            <person name="Buettner E."/>
        </authorList>
    </citation>
    <scope>NUCLEOTIDE SEQUENCE</scope>
    <source>
        <strain evidence="2">VT107</strain>
    </source>
</reference>
<sequence length="336" mass="36343">MEILKLVILFAFNSGVQASGEGPFQNWFQSIPEKVAVPLLVSSDLIVHQDQNPNATRSATFKPFQAAWGELRPDSVLRNSEWTWRVNASQFYAPYNGSDIAAPSDRQAFVSQTYDFSWSTEGNLSEALDGATGPLCVTQLSAYVDLPVNVTNAFNDSTSCVPALGRLCVEAILKRTPAPTLENGCKWGDDSYKMFNDLLACTGSFGRDPTQSFGQSSSGFLLNDTATQIDSGDTFWVNMSGPVLGKETWLYEKTANQIQMLLFSISLPTNTTPVLGKELLCLRANTTKLPDVDLNNDGVAVVGEVVLLKSGTARTAGVESLMYLGLMALIVGVILG</sequence>
<feature type="signal peptide" evidence="1">
    <location>
        <begin position="1"/>
        <end position="18"/>
    </location>
</feature>
<dbReference type="VEuPathDB" id="FungiDB:F4678DRAFT_474917"/>
<evidence type="ECO:0000256" key="1">
    <source>
        <dbReference type="SAM" id="SignalP"/>
    </source>
</evidence>
<proteinExistence type="predicted"/>
<keyword evidence="3" id="KW-1185">Reference proteome</keyword>
<keyword evidence="1" id="KW-0732">Signal</keyword>
<dbReference type="Proteomes" id="UP001148614">
    <property type="component" value="Unassembled WGS sequence"/>
</dbReference>